<evidence type="ECO:0008006" key="4">
    <source>
        <dbReference type="Google" id="ProtNLM"/>
    </source>
</evidence>
<sequence length="166" mass="18121">MGLQGVGSGALIAFGVVVLAVVGAAACGRVMAYIFAAPTGRRGRSLSVLKTLEKCLFAAFTFALVINYALDVRLRSRAHDCERKQSDDGKYIAELCLLRDEGHDADYVGRVYDAKDGQLLVERTFNAAETELSWLNGQVSFMRGGENYDVVRLPASWMERLLAKAP</sequence>
<keyword evidence="1" id="KW-0812">Transmembrane</keyword>
<name>A0ABV3WBC2_9BURK</name>
<organism evidence="2 3">
    <name type="scientific">Paraburkholderia phenoliruptrix</name>
    <dbReference type="NCBI Taxonomy" id="252970"/>
    <lineage>
        <taxon>Bacteria</taxon>
        <taxon>Pseudomonadati</taxon>
        <taxon>Pseudomonadota</taxon>
        <taxon>Betaproteobacteria</taxon>
        <taxon>Burkholderiales</taxon>
        <taxon>Burkholderiaceae</taxon>
        <taxon>Paraburkholderia</taxon>
    </lineage>
</organism>
<feature type="transmembrane region" description="Helical" evidence="1">
    <location>
        <begin position="12"/>
        <end position="36"/>
    </location>
</feature>
<dbReference type="Proteomes" id="UP001558535">
    <property type="component" value="Unassembled WGS sequence"/>
</dbReference>
<keyword evidence="1" id="KW-0472">Membrane</keyword>
<protein>
    <recommendedName>
        <fullName evidence="4">DUF3592 domain-containing protein</fullName>
    </recommendedName>
</protein>
<keyword evidence="1" id="KW-1133">Transmembrane helix</keyword>
<evidence type="ECO:0000313" key="3">
    <source>
        <dbReference type="Proteomes" id="UP001558535"/>
    </source>
</evidence>
<keyword evidence="3" id="KW-1185">Reference proteome</keyword>
<accession>A0ABV3WBC2</accession>
<evidence type="ECO:0000256" key="1">
    <source>
        <dbReference type="SAM" id="Phobius"/>
    </source>
</evidence>
<evidence type="ECO:0000313" key="2">
    <source>
        <dbReference type="EMBL" id="MEX3750513.1"/>
    </source>
</evidence>
<gene>
    <name evidence="2" type="ORF">AB3X84_10910</name>
</gene>
<reference evidence="2 3" key="1">
    <citation type="submission" date="2024-07" db="EMBL/GenBank/DDBJ databases">
        <title>A survey of Mimosa microsymbionts across Brazilian biomes reveals a high diversity of Paraburkholderia nodulating endemic species, but also that Cupriavidus is common as a symbiont of widespread species.</title>
        <authorList>
            <person name="Rouws L."/>
            <person name="Barauna A."/>
            <person name="Beukes C."/>
            <person name="Rouws J.R.C."/>
            <person name="De Faria S.M."/>
            <person name="Gross E."/>
            <person name="Bueno Dos Reis Junior F."/>
            <person name="Simon M.F."/>
            <person name="Maluk M."/>
            <person name="Odee D.W."/>
            <person name="Kenicer G."/>
            <person name="Young J.P.W."/>
            <person name="Reis V.M."/>
            <person name="Zilli J."/>
            <person name="James E.K."/>
        </authorList>
    </citation>
    <scope>NUCLEOTIDE SEQUENCE [LARGE SCALE GENOMIC DNA]</scope>
    <source>
        <strain evidence="2 3">BR14375</strain>
    </source>
</reference>
<proteinExistence type="predicted"/>
<dbReference type="EMBL" id="JBFPKE010000002">
    <property type="protein sequence ID" value="MEX3750513.1"/>
    <property type="molecule type" value="Genomic_DNA"/>
</dbReference>
<comment type="caution">
    <text evidence="2">The sequence shown here is derived from an EMBL/GenBank/DDBJ whole genome shotgun (WGS) entry which is preliminary data.</text>
</comment>
<dbReference type="RefSeq" id="WP_368608318.1">
    <property type="nucleotide sequence ID" value="NZ_JBFPKB010000003.1"/>
</dbReference>